<accession>A0A0P0X9N8</accession>
<protein>
    <submittedName>
        <fullName evidence="1">Os07g0657950 protein</fullName>
    </submittedName>
</protein>
<keyword evidence="2" id="KW-1185">Reference proteome</keyword>
<dbReference type="EMBL" id="AP014963">
    <property type="protein sequence ID" value="BAT03021.1"/>
    <property type="molecule type" value="Genomic_DNA"/>
</dbReference>
<gene>
    <name evidence="1" type="ordered locus">Os07g0657950</name>
    <name evidence="1" type="ORF">OSNPB_070657950</name>
</gene>
<dbReference type="PaxDb" id="39947-A0A0P0X9N8"/>
<organism evidence="1 2">
    <name type="scientific">Oryza sativa subsp. japonica</name>
    <name type="common">Rice</name>
    <dbReference type="NCBI Taxonomy" id="39947"/>
    <lineage>
        <taxon>Eukaryota</taxon>
        <taxon>Viridiplantae</taxon>
        <taxon>Streptophyta</taxon>
        <taxon>Embryophyta</taxon>
        <taxon>Tracheophyta</taxon>
        <taxon>Spermatophyta</taxon>
        <taxon>Magnoliopsida</taxon>
        <taxon>Liliopsida</taxon>
        <taxon>Poales</taxon>
        <taxon>Poaceae</taxon>
        <taxon>BOP clade</taxon>
        <taxon>Oryzoideae</taxon>
        <taxon>Oryzeae</taxon>
        <taxon>Oryzinae</taxon>
        <taxon>Oryza</taxon>
        <taxon>Oryza sativa</taxon>
    </lineage>
</organism>
<reference evidence="1 2" key="2">
    <citation type="journal article" date="2013" name="Plant Cell Physiol.">
        <title>Rice Annotation Project Database (RAP-DB): an integrative and interactive database for rice genomics.</title>
        <authorList>
            <person name="Sakai H."/>
            <person name="Lee S.S."/>
            <person name="Tanaka T."/>
            <person name="Numa H."/>
            <person name="Kim J."/>
            <person name="Kawahara Y."/>
            <person name="Wakimoto H."/>
            <person name="Yang C.C."/>
            <person name="Iwamoto M."/>
            <person name="Abe T."/>
            <person name="Yamada Y."/>
            <person name="Muto A."/>
            <person name="Inokuchi H."/>
            <person name="Ikemura T."/>
            <person name="Matsumoto T."/>
            <person name="Sasaki T."/>
            <person name="Itoh T."/>
        </authorList>
    </citation>
    <scope>NUCLEOTIDE SEQUENCE [LARGE SCALE GENOMIC DNA]</scope>
    <source>
        <strain evidence="2">cv. Nipponbare</strain>
    </source>
</reference>
<sequence>MELPAHHQQQIHHQLMFLLCLLQPKYNQHRQDQFDLVTTDCLECVLCHRIDLSPQELIPLPCRFSSVEYQTSGLWDC</sequence>
<evidence type="ECO:0000313" key="1">
    <source>
        <dbReference type="EMBL" id="BAT03021.1"/>
    </source>
</evidence>
<dbReference type="Gramene" id="Os07t0657950-00">
    <property type="protein sequence ID" value="Os07t0657950-00"/>
    <property type="gene ID" value="Os07g0657950"/>
</dbReference>
<dbReference type="InParanoid" id="A0A0P0X9N8"/>
<proteinExistence type="predicted"/>
<name>A0A0P0X9N8_ORYSJ</name>
<evidence type="ECO:0000313" key="2">
    <source>
        <dbReference type="Proteomes" id="UP000059680"/>
    </source>
</evidence>
<reference evidence="1 2" key="3">
    <citation type="journal article" date="2013" name="Rice">
        <title>Improvement of the Oryza sativa Nipponbare reference genome using next generation sequence and optical map data.</title>
        <authorList>
            <person name="Kawahara Y."/>
            <person name="de la Bastide M."/>
            <person name="Hamilton J.P."/>
            <person name="Kanamori H."/>
            <person name="McCombie W.R."/>
            <person name="Ouyang S."/>
            <person name="Schwartz D.C."/>
            <person name="Tanaka T."/>
            <person name="Wu J."/>
            <person name="Zhou S."/>
            <person name="Childs K.L."/>
            <person name="Davidson R.M."/>
            <person name="Lin H."/>
            <person name="Quesada-Ocampo L."/>
            <person name="Vaillancourt B."/>
            <person name="Sakai H."/>
            <person name="Lee S.S."/>
            <person name="Kim J."/>
            <person name="Numa H."/>
            <person name="Itoh T."/>
            <person name="Buell C.R."/>
            <person name="Matsumoto T."/>
        </authorList>
    </citation>
    <scope>NUCLEOTIDE SEQUENCE [LARGE SCALE GENOMIC DNA]</scope>
    <source>
        <strain evidence="2">cv. Nipponbare</strain>
    </source>
</reference>
<reference evidence="2" key="1">
    <citation type="journal article" date="2005" name="Nature">
        <title>The map-based sequence of the rice genome.</title>
        <authorList>
            <consortium name="International rice genome sequencing project (IRGSP)"/>
            <person name="Matsumoto T."/>
            <person name="Wu J."/>
            <person name="Kanamori H."/>
            <person name="Katayose Y."/>
            <person name="Fujisawa M."/>
            <person name="Namiki N."/>
            <person name="Mizuno H."/>
            <person name="Yamamoto K."/>
            <person name="Antonio B.A."/>
            <person name="Baba T."/>
            <person name="Sakata K."/>
            <person name="Nagamura Y."/>
            <person name="Aoki H."/>
            <person name="Arikawa K."/>
            <person name="Arita K."/>
            <person name="Bito T."/>
            <person name="Chiden Y."/>
            <person name="Fujitsuka N."/>
            <person name="Fukunaka R."/>
            <person name="Hamada M."/>
            <person name="Harada C."/>
            <person name="Hayashi A."/>
            <person name="Hijishita S."/>
            <person name="Honda M."/>
            <person name="Hosokawa S."/>
            <person name="Ichikawa Y."/>
            <person name="Idonuma A."/>
            <person name="Iijima M."/>
            <person name="Ikeda M."/>
            <person name="Ikeno M."/>
            <person name="Ito K."/>
            <person name="Ito S."/>
            <person name="Ito T."/>
            <person name="Ito Y."/>
            <person name="Ito Y."/>
            <person name="Iwabuchi A."/>
            <person name="Kamiya K."/>
            <person name="Karasawa W."/>
            <person name="Kurita K."/>
            <person name="Katagiri S."/>
            <person name="Kikuta A."/>
            <person name="Kobayashi H."/>
            <person name="Kobayashi N."/>
            <person name="Machita K."/>
            <person name="Maehara T."/>
            <person name="Masukawa M."/>
            <person name="Mizubayashi T."/>
            <person name="Mukai Y."/>
            <person name="Nagasaki H."/>
            <person name="Nagata Y."/>
            <person name="Naito S."/>
            <person name="Nakashima M."/>
            <person name="Nakama Y."/>
            <person name="Nakamichi Y."/>
            <person name="Nakamura M."/>
            <person name="Meguro A."/>
            <person name="Negishi M."/>
            <person name="Ohta I."/>
            <person name="Ohta T."/>
            <person name="Okamoto M."/>
            <person name="Ono N."/>
            <person name="Saji S."/>
            <person name="Sakaguchi M."/>
            <person name="Sakai K."/>
            <person name="Shibata M."/>
            <person name="Shimokawa T."/>
            <person name="Song J."/>
            <person name="Takazaki Y."/>
            <person name="Terasawa K."/>
            <person name="Tsugane M."/>
            <person name="Tsuji K."/>
            <person name="Ueda S."/>
            <person name="Waki K."/>
            <person name="Yamagata H."/>
            <person name="Yamamoto M."/>
            <person name="Yamamoto S."/>
            <person name="Yamane H."/>
            <person name="Yoshiki S."/>
            <person name="Yoshihara R."/>
            <person name="Yukawa K."/>
            <person name="Zhong H."/>
            <person name="Yano M."/>
            <person name="Yuan Q."/>
            <person name="Ouyang S."/>
            <person name="Liu J."/>
            <person name="Jones K.M."/>
            <person name="Gansberger K."/>
            <person name="Moffat K."/>
            <person name="Hill J."/>
            <person name="Bera J."/>
            <person name="Fadrosh D."/>
            <person name="Jin S."/>
            <person name="Johri S."/>
            <person name="Kim M."/>
            <person name="Overton L."/>
            <person name="Reardon M."/>
            <person name="Tsitrin T."/>
            <person name="Vuong H."/>
            <person name="Weaver B."/>
            <person name="Ciecko A."/>
            <person name="Tallon L."/>
            <person name="Jackson J."/>
            <person name="Pai G."/>
            <person name="Aken S.V."/>
            <person name="Utterback T."/>
            <person name="Reidmuller S."/>
            <person name="Feldblyum T."/>
            <person name="Hsiao J."/>
            <person name="Zismann V."/>
            <person name="Iobst S."/>
            <person name="de Vazeille A.R."/>
            <person name="Buell C.R."/>
            <person name="Ying K."/>
            <person name="Li Y."/>
            <person name="Lu T."/>
            <person name="Huang Y."/>
            <person name="Zhao Q."/>
            <person name="Feng Q."/>
            <person name="Zhang L."/>
            <person name="Zhu J."/>
            <person name="Weng Q."/>
            <person name="Mu J."/>
            <person name="Lu Y."/>
            <person name="Fan D."/>
            <person name="Liu Y."/>
            <person name="Guan J."/>
            <person name="Zhang Y."/>
            <person name="Yu S."/>
            <person name="Liu X."/>
            <person name="Zhang Y."/>
            <person name="Hong G."/>
            <person name="Han B."/>
            <person name="Choisne N."/>
            <person name="Demange N."/>
            <person name="Orjeda G."/>
            <person name="Samain S."/>
            <person name="Cattolico L."/>
            <person name="Pelletier E."/>
            <person name="Couloux A."/>
            <person name="Segurens B."/>
            <person name="Wincker P."/>
            <person name="D'Hont A."/>
            <person name="Scarpelli C."/>
            <person name="Weissenbach J."/>
            <person name="Salanoubat M."/>
            <person name="Quetier F."/>
            <person name="Yu Y."/>
            <person name="Kim H.R."/>
            <person name="Rambo T."/>
            <person name="Currie J."/>
            <person name="Collura K."/>
            <person name="Luo M."/>
            <person name="Yang T."/>
            <person name="Ammiraju J.S.S."/>
            <person name="Engler F."/>
            <person name="Soderlund C."/>
            <person name="Wing R.A."/>
            <person name="Palmer L.E."/>
            <person name="de la Bastide M."/>
            <person name="Spiegel L."/>
            <person name="Nascimento L."/>
            <person name="Zutavern T."/>
            <person name="O'Shaughnessy A."/>
            <person name="Dike S."/>
            <person name="Dedhia N."/>
            <person name="Preston R."/>
            <person name="Balija V."/>
            <person name="McCombie W.R."/>
            <person name="Chow T."/>
            <person name="Chen H."/>
            <person name="Chung M."/>
            <person name="Chen C."/>
            <person name="Shaw J."/>
            <person name="Wu H."/>
            <person name="Hsiao K."/>
            <person name="Chao Y."/>
            <person name="Chu M."/>
            <person name="Cheng C."/>
            <person name="Hour A."/>
            <person name="Lee P."/>
            <person name="Lin S."/>
            <person name="Lin Y."/>
            <person name="Liou J."/>
            <person name="Liu S."/>
            <person name="Hsing Y."/>
            <person name="Raghuvanshi S."/>
            <person name="Mohanty A."/>
            <person name="Bharti A.K."/>
            <person name="Gaur A."/>
            <person name="Gupta V."/>
            <person name="Kumar D."/>
            <person name="Ravi V."/>
            <person name="Vij S."/>
            <person name="Kapur A."/>
            <person name="Khurana P."/>
            <person name="Khurana P."/>
            <person name="Khurana J.P."/>
            <person name="Tyagi A.K."/>
            <person name="Gaikwad K."/>
            <person name="Singh A."/>
            <person name="Dalal V."/>
            <person name="Srivastava S."/>
            <person name="Dixit A."/>
            <person name="Pal A.K."/>
            <person name="Ghazi I.A."/>
            <person name="Yadav M."/>
            <person name="Pandit A."/>
            <person name="Bhargava A."/>
            <person name="Sureshbabu K."/>
            <person name="Batra K."/>
            <person name="Sharma T.R."/>
            <person name="Mohapatra T."/>
            <person name="Singh N.K."/>
            <person name="Messing J."/>
            <person name="Nelson A.B."/>
            <person name="Fuks G."/>
            <person name="Kavchok S."/>
            <person name="Keizer G."/>
            <person name="Linton E."/>
            <person name="Llaca V."/>
            <person name="Song R."/>
            <person name="Tanyolac B."/>
            <person name="Young S."/>
            <person name="Ho-Il K."/>
            <person name="Hahn J.H."/>
            <person name="Sangsakoo G."/>
            <person name="Vanavichit A."/>
            <person name="de Mattos Luiz.A.T."/>
            <person name="Zimmer P.D."/>
            <person name="Malone G."/>
            <person name="Dellagostin O."/>
            <person name="de Oliveira A.C."/>
            <person name="Bevan M."/>
            <person name="Bancroft I."/>
            <person name="Minx P."/>
            <person name="Cordum H."/>
            <person name="Wilson R."/>
            <person name="Cheng Z."/>
            <person name="Jin W."/>
            <person name="Jiang J."/>
            <person name="Leong S.A."/>
            <person name="Iwama H."/>
            <person name="Gojobori T."/>
            <person name="Itoh T."/>
            <person name="Niimura Y."/>
            <person name="Fujii Y."/>
            <person name="Habara T."/>
            <person name="Sakai H."/>
            <person name="Sato Y."/>
            <person name="Wilson G."/>
            <person name="Kumar K."/>
            <person name="McCouch S."/>
            <person name="Juretic N."/>
            <person name="Hoen D."/>
            <person name="Wright S."/>
            <person name="Bruskiewich R."/>
            <person name="Bureau T."/>
            <person name="Miyao A."/>
            <person name="Hirochika H."/>
            <person name="Nishikawa T."/>
            <person name="Kadowaki K."/>
            <person name="Sugiura M."/>
            <person name="Burr B."/>
            <person name="Sasaki T."/>
        </authorList>
    </citation>
    <scope>NUCLEOTIDE SEQUENCE [LARGE SCALE GENOMIC DNA]</scope>
    <source>
        <strain evidence="2">cv. Nipponbare</strain>
    </source>
</reference>
<dbReference type="AlphaFoldDB" id="A0A0P0X9N8"/>
<dbReference type="Proteomes" id="UP000059680">
    <property type="component" value="Chromosome 7"/>
</dbReference>